<keyword evidence="4 7" id="KW-0554">One-carbon metabolism</keyword>
<name>A0ABY8H445_9MICC</name>
<dbReference type="InterPro" id="IPR012259">
    <property type="entry name" value="DHFR"/>
</dbReference>
<dbReference type="InterPro" id="IPR001796">
    <property type="entry name" value="DHFR_dom"/>
</dbReference>
<organism evidence="10 11">
    <name type="scientific">Citricoccus muralis</name>
    <dbReference type="NCBI Taxonomy" id="169134"/>
    <lineage>
        <taxon>Bacteria</taxon>
        <taxon>Bacillati</taxon>
        <taxon>Actinomycetota</taxon>
        <taxon>Actinomycetes</taxon>
        <taxon>Micrococcales</taxon>
        <taxon>Micrococcaceae</taxon>
        <taxon>Citricoccus</taxon>
    </lineage>
</organism>
<comment type="similarity">
    <text evidence="2 7 8">Belongs to the dihydrofolate reductase family.</text>
</comment>
<dbReference type="PANTHER" id="PTHR48069:SF3">
    <property type="entry name" value="DIHYDROFOLATE REDUCTASE"/>
    <property type="match status" value="1"/>
</dbReference>
<dbReference type="EMBL" id="CP121252">
    <property type="protein sequence ID" value="WFP15905.1"/>
    <property type="molecule type" value="Genomic_DNA"/>
</dbReference>
<gene>
    <name evidence="10" type="ORF">P8192_10935</name>
</gene>
<dbReference type="CDD" id="cd00209">
    <property type="entry name" value="DHFR"/>
    <property type="match status" value="1"/>
</dbReference>
<evidence type="ECO:0000256" key="7">
    <source>
        <dbReference type="PIRNR" id="PIRNR000194"/>
    </source>
</evidence>
<dbReference type="PANTHER" id="PTHR48069">
    <property type="entry name" value="DIHYDROFOLATE REDUCTASE"/>
    <property type="match status" value="1"/>
</dbReference>
<keyword evidence="6 7" id="KW-0560">Oxidoreductase</keyword>
<dbReference type="PROSITE" id="PS00075">
    <property type="entry name" value="DHFR_1"/>
    <property type="match status" value="1"/>
</dbReference>
<dbReference type="SUPFAM" id="SSF53597">
    <property type="entry name" value="Dihydrofolate reductase-like"/>
    <property type="match status" value="1"/>
</dbReference>
<dbReference type="Pfam" id="PF00186">
    <property type="entry name" value="DHFR_1"/>
    <property type="match status" value="1"/>
</dbReference>
<dbReference type="PIRSF" id="PIRSF000194">
    <property type="entry name" value="DHFR"/>
    <property type="match status" value="1"/>
</dbReference>
<reference evidence="10 11" key="1">
    <citation type="submission" date="2023-04" db="EMBL/GenBank/DDBJ databases">
        <title>Funneling lignin-derived compounds into biodiesel using alkali-halophilic Citricoccus sp. P2.</title>
        <authorList>
            <person name="Luo C.-B."/>
        </authorList>
    </citation>
    <scope>NUCLEOTIDE SEQUENCE [LARGE SCALE GENOMIC DNA]</scope>
    <source>
        <strain evidence="10 11">P2</strain>
    </source>
</reference>
<comment type="catalytic activity">
    <reaction evidence="7">
        <text>(6S)-5,6,7,8-tetrahydrofolate + NADP(+) = 7,8-dihydrofolate + NADPH + H(+)</text>
        <dbReference type="Rhea" id="RHEA:15009"/>
        <dbReference type="ChEBI" id="CHEBI:15378"/>
        <dbReference type="ChEBI" id="CHEBI:57451"/>
        <dbReference type="ChEBI" id="CHEBI:57453"/>
        <dbReference type="ChEBI" id="CHEBI:57783"/>
        <dbReference type="ChEBI" id="CHEBI:58349"/>
        <dbReference type="EC" id="1.5.1.3"/>
    </reaction>
</comment>
<evidence type="ECO:0000256" key="5">
    <source>
        <dbReference type="ARBA" id="ARBA00022857"/>
    </source>
</evidence>
<dbReference type="PRINTS" id="PR00070">
    <property type="entry name" value="DHFR"/>
</dbReference>
<evidence type="ECO:0000256" key="2">
    <source>
        <dbReference type="ARBA" id="ARBA00009539"/>
    </source>
</evidence>
<sequence length="188" mass="21446">MNPDDEPTIRVGMIWAQGLNGVIGRDGTMPWHLPEDLRHFRELTVNHPVVMGRRTWESFPEQFRPLPDRTNIVVSRTLTMDDEIATQQAPGAVVVPDFQSGLNAALESDGLDQVWVIGGSSIYEQALDVATVVERTLINAEPEGDTYAPELDESWQRTRVEPAEGWVRSREGLEYRYERWERVENNDD</sequence>
<protein>
    <recommendedName>
        <fullName evidence="3 7">Dihydrofolate reductase</fullName>
        <ecNumber evidence="3 7">1.5.1.3</ecNumber>
    </recommendedName>
</protein>
<keyword evidence="5 7" id="KW-0521">NADP</keyword>
<dbReference type="Proteomes" id="UP001219037">
    <property type="component" value="Chromosome"/>
</dbReference>
<evidence type="ECO:0000256" key="3">
    <source>
        <dbReference type="ARBA" id="ARBA00012856"/>
    </source>
</evidence>
<evidence type="ECO:0000313" key="11">
    <source>
        <dbReference type="Proteomes" id="UP001219037"/>
    </source>
</evidence>
<dbReference type="RefSeq" id="WP_278156999.1">
    <property type="nucleotide sequence ID" value="NZ_CP121252.1"/>
</dbReference>
<evidence type="ECO:0000256" key="6">
    <source>
        <dbReference type="ARBA" id="ARBA00023002"/>
    </source>
</evidence>
<dbReference type="Gene3D" id="3.40.430.10">
    <property type="entry name" value="Dihydrofolate Reductase, subunit A"/>
    <property type="match status" value="1"/>
</dbReference>
<evidence type="ECO:0000256" key="8">
    <source>
        <dbReference type="RuleBase" id="RU004474"/>
    </source>
</evidence>
<evidence type="ECO:0000313" key="10">
    <source>
        <dbReference type="EMBL" id="WFP15905.1"/>
    </source>
</evidence>
<evidence type="ECO:0000259" key="9">
    <source>
        <dbReference type="PROSITE" id="PS51330"/>
    </source>
</evidence>
<dbReference type="EC" id="1.5.1.3" evidence="3 7"/>
<accession>A0ABY8H445</accession>
<dbReference type="InterPro" id="IPR017925">
    <property type="entry name" value="DHFR_CS"/>
</dbReference>
<dbReference type="GO" id="GO:0004146">
    <property type="term" value="F:dihydrofolate reductase activity"/>
    <property type="evidence" value="ECO:0007669"/>
    <property type="project" value="UniProtKB-EC"/>
</dbReference>
<comment type="function">
    <text evidence="7">Key enzyme in folate metabolism. Catalyzes an essential reaction for de novo glycine and purine synthesis, and for DNA precursor synthesis.</text>
</comment>
<dbReference type="InterPro" id="IPR024072">
    <property type="entry name" value="DHFR-like_dom_sf"/>
</dbReference>
<dbReference type="PROSITE" id="PS51330">
    <property type="entry name" value="DHFR_2"/>
    <property type="match status" value="1"/>
</dbReference>
<feature type="domain" description="DHFR" evidence="9">
    <location>
        <begin position="10"/>
        <end position="182"/>
    </location>
</feature>
<keyword evidence="11" id="KW-1185">Reference proteome</keyword>
<proteinExistence type="inferred from homology"/>
<evidence type="ECO:0000256" key="1">
    <source>
        <dbReference type="ARBA" id="ARBA00004903"/>
    </source>
</evidence>
<evidence type="ECO:0000256" key="4">
    <source>
        <dbReference type="ARBA" id="ARBA00022563"/>
    </source>
</evidence>
<comment type="pathway">
    <text evidence="1 7">Cofactor biosynthesis; tetrahydrofolate biosynthesis; 5,6,7,8-tetrahydrofolate from 7,8-dihydrofolate: step 1/1.</text>
</comment>